<keyword evidence="7" id="KW-0653">Protein transport</keyword>
<evidence type="ECO:0000256" key="1">
    <source>
        <dbReference type="ARBA" id="ARBA00004253"/>
    </source>
</evidence>
<dbReference type="GO" id="GO:0005829">
    <property type="term" value="C:cytosol"/>
    <property type="evidence" value="ECO:0007669"/>
    <property type="project" value="UniProtKB-SubCell"/>
</dbReference>
<organism evidence="13 14">
    <name type="scientific">Polarella glacialis</name>
    <name type="common">Dinoflagellate</name>
    <dbReference type="NCBI Taxonomy" id="89957"/>
    <lineage>
        <taxon>Eukaryota</taxon>
        <taxon>Sar</taxon>
        <taxon>Alveolata</taxon>
        <taxon>Dinophyceae</taxon>
        <taxon>Suessiales</taxon>
        <taxon>Suessiaceae</taxon>
        <taxon>Polarella</taxon>
    </lineage>
</organism>
<keyword evidence="5 11" id="KW-0853">WD repeat</keyword>
<reference evidence="13" key="1">
    <citation type="submission" date="2021-02" db="EMBL/GenBank/DDBJ databases">
        <authorList>
            <person name="Dougan E. K."/>
            <person name="Rhodes N."/>
            <person name="Thang M."/>
            <person name="Chan C."/>
        </authorList>
    </citation>
    <scope>NUCLEOTIDE SEQUENCE</scope>
</reference>
<evidence type="ECO:0000256" key="3">
    <source>
        <dbReference type="ARBA" id="ARBA00022448"/>
    </source>
</evidence>
<dbReference type="EMBL" id="CAJNNW010026124">
    <property type="protein sequence ID" value="CAE8682874.1"/>
    <property type="molecule type" value="Genomic_DNA"/>
</dbReference>
<dbReference type="SUPFAM" id="SSF50978">
    <property type="entry name" value="WD40 repeat-like"/>
    <property type="match status" value="1"/>
</dbReference>
<evidence type="ECO:0000256" key="2">
    <source>
        <dbReference type="ARBA" id="ARBA00004514"/>
    </source>
</evidence>
<evidence type="ECO:0000256" key="9">
    <source>
        <dbReference type="ARBA" id="ARBA00024017"/>
    </source>
</evidence>
<comment type="similarity">
    <text evidence="9">Belongs to the WD repeat peroxin-7 family.</text>
</comment>
<dbReference type="GO" id="GO:0005053">
    <property type="term" value="F:peroxisome matrix targeting signal-2 binding"/>
    <property type="evidence" value="ECO:0007669"/>
    <property type="project" value="InterPro"/>
</dbReference>
<keyword evidence="3" id="KW-0813">Transport</keyword>
<dbReference type="AlphaFoldDB" id="A0A813JQ23"/>
<keyword evidence="4" id="KW-0963">Cytoplasm</keyword>
<dbReference type="InterPro" id="IPR015943">
    <property type="entry name" value="WD40/YVTN_repeat-like_dom_sf"/>
</dbReference>
<evidence type="ECO:0000256" key="6">
    <source>
        <dbReference type="ARBA" id="ARBA00022737"/>
    </source>
</evidence>
<evidence type="ECO:0000256" key="11">
    <source>
        <dbReference type="PROSITE-ProRule" id="PRU00221"/>
    </source>
</evidence>
<proteinExistence type="inferred from homology"/>
<dbReference type="GO" id="GO:0016558">
    <property type="term" value="P:protein import into peroxisome matrix"/>
    <property type="evidence" value="ECO:0007669"/>
    <property type="project" value="InterPro"/>
</dbReference>
<dbReference type="PANTHER" id="PTHR46027">
    <property type="entry name" value="PEROXISOMAL TARGETING SIGNAL 2 RECEPTOR"/>
    <property type="match status" value="1"/>
</dbReference>
<dbReference type="Gene3D" id="2.130.10.10">
    <property type="entry name" value="YVTN repeat-like/Quinoprotein amine dehydrogenase"/>
    <property type="match status" value="1"/>
</dbReference>
<keyword evidence="6" id="KW-0677">Repeat</keyword>
<evidence type="ECO:0000313" key="14">
    <source>
        <dbReference type="Proteomes" id="UP000626109"/>
    </source>
</evidence>
<evidence type="ECO:0000256" key="5">
    <source>
        <dbReference type="ARBA" id="ARBA00022574"/>
    </source>
</evidence>
<evidence type="ECO:0000256" key="10">
    <source>
        <dbReference type="ARBA" id="ARBA00032565"/>
    </source>
</evidence>
<evidence type="ECO:0000313" key="13">
    <source>
        <dbReference type="EMBL" id="CAE8682874.1"/>
    </source>
</evidence>
<feature type="non-terminal residue" evidence="13">
    <location>
        <position position="1"/>
    </location>
</feature>
<evidence type="ECO:0000256" key="8">
    <source>
        <dbReference type="ARBA" id="ARBA00023140"/>
    </source>
</evidence>
<comment type="subcellular location">
    <subcellularLocation>
        <location evidence="2">Cytoplasm</location>
        <location evidence="2">Cytosol</location>
    </subcellularLocation>
    <subcellularLocation>
        <location evidence="1">Peroxisome matrix</location>
    </subcellularLocation>
</comment>
<feature type="compositionally biased region" description="Low complexity" evidence="12">
    <location>
        <begin position="109"/>
        <end position="118"/>
    </location>
</feature>
<keyword evidence="8" id="KW-0576">Peroxisome</keyword>
<name>A0A813JQ23_POLGL</name>
<gene>
    <name evidence="13" type="ORF">PGLA2088_LOCUS23157</name>
</gene>
<dbReference type="SMART" id="SM00320">
    <property type="entry name" value="WD40"/>
    <property type="match status" value="2"/>
</dbReference>
<accession>A0A813JQ23</accession>
<dbReference type="InterPro" id="IPR044536">
    <property type="entry name" value="PEX7"/>
</dbReference>
<dbReference type="InterPro" id="IPR001680">
    <property type="entry name" value="WD40_rpt"/>
</dbReference>
<evidence type="ECO:0000256" key="7">
    <source>
        <dbReference type="ARBA" id="ARBA00022927"/>
    </source>
</evidence>
<dbReference type="PANTHER" id="PTHR46027:SF1">
    <property type="entry name" value="PEROXISOMAL TARGETING SIGNAL 2 RECEPTOR"/>
    <property type="match status" value="1"/>
</dbReference>
<dbReference type="PROSITE" id="PS50294">
    <property type="entry name" value="WD_REPEATS_REGION"/>
    <property type="match status" value="1"/>
</dbReference>
<dbReference type="PROSITE" id="PS50082">
    <property type="entry name" value="WD_REPEATS_2"/>
    <property type="match status" value="1"/>
</dbReference>
<evidence type="ECO:0000256" key="12">
    <source>
        <dbReference type="SAM" id="MobiDB-lite"/>
    </source>
</evidence>
<evidence type="ECO:0000256" key="4">
    <source>
        <dbReference type="ARBA" id="ARBA00022490"/>
    </source>
</evidence>
<sequence>VDKTIRAFDLRNFSQPLQILHGHQLAVRRVKCHPHAENQLISASYDMSINMWDMSMGQMTRHFDHHSEFVLGVDLSLFEENLVVSAAWDRTCCVWNANQGPPPPPPPGMAQQAAKPPM</sequence>
<dbReference type="InterPro" id="IPR036322">
    <property type="entry name" value="WD40_repeat_dom_sf"/>
</dbReference>
<feature type="repeat" description="WD" evidence="11">
    <location>
        <begin position="20"/>
        <end position="62"/>
    </location>
</feature>
<dbReference type="GO" id="GO:0005782">
    <property type="term" value="C:peroxisomal matrix"/>
    <property type="evidence" value="ECO:0007669"/>
    <property type="project" value="UniProtKB-SubCell"/>
</dbReference>
<dbReference type="PROSITE" id="PS00678">
    <property type="entry name" value="WD_REPEATS_1"/>
    <property type="match status" value="1"/>
</dbReference>
<feature type="region of interest" description="Disordered" evidence="12">
    <location>
        <begin position="98"/>
        <end position="118"/>
    </location>
</feature>
<protein>
    <recommendedName>
        <fullName evidence="10">Peroxin-7</fullName>
    </recommendedName>
</protein>
<dbReference type="Pfam" id="PF00400">
    <property type="entry name" value="WD40"/>
    <property type="match status" value="2"/>
</dbReference>
<dbReference type="InterPro" id="IPR019775">
    <property type="entry name" value="WD40_repeat_CS"/>
</dbReference>
<comment type="caution">
    <text evidence="13">The sequence shown here is derived from an EMBL/GenBank/DDBJ whole genome shotgun (WGS) entry which is preliminary data.</text>
</comment>
<dbReference type="Proteomes" id="UP000626109">
    <property type="component" value="Unassembled WGS sequence"/>
</dbReference>